<dbReference type="Proteomes" id="UP000727407">
    <property type="component" value="Unassembled WGS sequence"/>
</dbReference>
<proteinExistence type="predicted"/>
<dbReference type="Pfam" id="PF00059">
    <property type="entry name" value="Lectin_C"/>
    <property type="match status" value="1"/>
</dbReference>
<dbReference type="InterPro" id="IPR001304">
    <property type="entry name" value="C-type_lectin-like"/>
</dbReference>
<comment type="caution">
    <text evidence="2">The sequence shown here is derived from an EMBL/GenBank/DDBJ whole genome shotgun (WGS) entry which is preliminary data.</text>
</comment>
<evidence type="ECO:0000313" key="3">
    <source>
        <dbReference type="Proteomes" id="UP000727407"/>
    </source>
</evidence>
<name>A0A8J4T204_CLAMG</name>
<sequence>MEHLFILLFFTETKTGNERYIFINNSVTWSDAQAYCRQYHTDLASARNASENTVIKSFTPFGVWIGLYRDGWKWVDKSNFSTISWMPGTPNNLMGNENCGYFYNGQAGDAQCTDIKPFFCYRVTTGQQQIMRVKVQSDQDVNNPVVETAILEQESLRQYHSPTTS</sequence>
<dbReference type="SMART" id="SM00034">
    <property type="entry name" value="CLECT"/>
    <property type="match status" value="1"/>
</dbReference>
<dbReference type="EMBL" id="QNUK01001277">
    <property type="protein sequence ID" value="KAF5884845.1"/>
    <property type="molecule type" value="Genomic_DNA"/>
</dbReference>
<dbReference type="PROSITE" id="PS50041">
    <property type="entry name" value="C_TYPE_LECTIN_2"/>
    <property type="match status" value="1"/>
</dbReference>
<accession>A0A8J4T204</accession>
<dbReference type="InterPro" id="IPR016186">
    <property type="entry name" value="C-type_lectin-like/link_sf"/>
</dbReference>
<dbReference type="OrthoDB" id="6369810at2759"/>
<dbReference type="AlphaFoldDB" id="A0A8J4T204"/>
<feature type="domain" description="C-type lectin" evidence="1">
    <location>
        <begin position="15"/>
        <end position="121"/>
    </location>
</feature>
<dbReference type="Gene3D" id="3.10.100.10">
    <property type="entry name" value="Mannose-Binding Protein A, subunit A"/>
    <property type="match status" value="1"/>
</dbReference>
<dbReference type="PANTHER" id="PTHR45784:SF3">
    <property type="entry name" value="C-TYPE LECTIN DOMAIN FAMILY 4 MEMBER K-LIKE-RELATED"/>
    <property type="match status" value="1"/>
</dbReference>
<keyword evidence="3" id="KW-1185">Reference proteome</keyword>
<evidence type="ECO:0000259" key="1">
    <source>
        <dbReference type="PROSITE" id="PS50041"/>
    </source>
</evidence>
<protein>
    <submittedName>
        <fullName evidence="2">Putative C-type lectin domain family 20 member A isoform X1</fullName>
    </submittedName>
</protein>
<dbReference type="InterPro" id="IPR016187">
    <property type="entry name" value="CTDL_fold"/>
</dbReference>
<evidence type="ECO:0000313" key="2">
    <source>
        <dbReference type="EMBL" id="KAF5884845.1"/>
    </source>
</evidence>
<dbReference type="PANTHER" id="PTHR45784">
    <property type="entry name" value="C-TYPE LECTIN DOMAIN FAMILY 20 MEMBER A-RELATED"/>
    <property type="match status" value="1"/>
</dbReference>
<dbReference type="SUPFAM" id="SSF56436">
    <property type="entry name" value="C-type lectin-like"/>
    <property type="match status" value="1"/>
</dbReference>
<gene>
    <name evidence="2" type="ORF">DAT39_022803</name>
</gene>
<organism evidence="2 3">
    <name type="scientific">Clarias magur</name>
    <name type="common">Asian catfish</name>
    <name type="synonym">Macropteronotus magur</name>
    <dbReference type="NCBI Taxonomy" id="1594786"/>
    <lineage>
        <taxon>Eukaryota</taxon>
        <taxon>Metazoa</taxon>
        <taxon>Chordata</taxon>
        <taxon>Craniata</taxon>
        <taxon>Vertebrata</taxon>
        <taxon>Euteleostomi</taxon>
        <taxon>Actinopterygii</taxon>
        <taxon>Neopterygii</taxon>
        <taxon>Teleostei</taxon>
        <taxon>Ostariophysi</taxon>
        <taxon>Siluriformes</taxon>
        <taxon>Clariidae</taxon>
        <taxon>Clarias</taxon>
    </lineage>
</organism>
<reference evidence="2" key="1">
    <citation type="submission" date="2020-07" db="EMBL/GenBank/DDBJ databases">
        <title>Clarias magur genome sequencing, assembly and annotation.</title>
        <authorList>
            <person name="Kushwaha B."/>
            <person name="Kumar R."/>
            <person name="Das P."/>
            <person name="Joshi C.G."/>
            <person name="Kumar D."/>
            <person name="Nagpure N.S."/>
            <person name="Pandey M."/>
            <person name="Agarwal S."/>
            <person name="Srivastava S."/>
            <person name="Singh M."/>
            <person name="Sahoo L."/>
            <person name="Jayasankar P."/>
            <person name="Meher P.K."/>
            <person name="Koringa P.G."/>
            <person name="Iquebal M.A."/>
            <person name="Das S.P."/>
            <person name="Bit A."/>
            <person name="Patnaik S."/>
            <person name="Patel N."/>
            <person name="Shah T.M."/>
            <person name="Hinsu A."/>
            <person name="Jena J.K."/>
        </authorList>
    </citation>
    <scope>NUCLEOTIDE SEQUENCE</scope>
    <source>
        <strain evidence="2">CIFAMagur01</strain>
        <tissue evidence="2">Testis</tissue>
    </source>
</reference>